<dbReference type="SUPFAM" id="SSF52172">
    <property type="entry name" value="CheY-like"/>
    <property type="match status" value="1"/>
</dbReference>
<feature type="modified residue" description="4-aspartylphosphate" evidence="4">
    <location>
        <position position="55"/>
    </location>
</feature>
<dbReference type="InterPro" id="IPR020449">
    <property type="entry name" value="Tscrpt_reg_AraC-type_HTH"/>
</dbReference>
<reference evidence="7 8" key="1">
    <citation type="submission" date="2021-05" db="EMBL/GenBank/DDBJ databases">
        <title>Novel Bacillus species.</title>
        <authorList>
            <person name="Liu G."/>
        </authorList>
    </citation>
    <scope>NUCLEOTIDE SEQUENCE [LARGE SCALE GENOMIC DNA]</scope>
    <source>
        <strain evidence="8">FJAT-49780</strain>
    </source>
</reference>
<dbReference type="Gene3D" id="1.10.10.60">
    <property type="entry name" value="Homeodomain-like"/>
    <property type="match status" value="2"/>
</dbReference>
<comment type="caution">
    <text evidence="7">The sequence shown here is derived from an EMBL/GenBank/DDBJ whole genome shotgun (WGS) entry which is preliminary data.</text>
</comment>
<feature type="domain" description="HTH araC/xylS-type" evidence="5">
    <location>
        <begin position="436"/>
        <end position="534"/>
    </location>
</feature>
<proteinExistence type="predicted"/>
<dbReference type="SUPFAM" id="SSF46689">
    <property type="entry name" value="Homeodomain-like"/>
    <property type="match status" value="2"/>
</dbReference>
<dbReference type="PANTHER" id="PTHR43280:SF10">
    <property type="entry name" value="REGULATORY PROTEIN POCR"/>
    <property type="match status" value="1"/>
</dbReference>
<dbReference type="Proteomes" id="UP000681414">
    <property type="component" value="Unassembled WGS sequence"/>
</dbReference>
<dbReference type="Pfam" id="PF00072">
    <property type="entry name" value="Response_reg"/>
    <property type="match status" value="1"/>
</dbReference>
<dbReference type="GO" id="GO:0003700">
    <property type="term" value="F:DNA-binding transcription factor activity"/>
    <property type="evidence" value="ECO:0007669"/>
    <property type="project" value="InterPro"/>
</dbReference>
<dbReference type="GO" id="GO:0000160">
    <property type="term" value="P:phosphorelay signal transduction system"/>
    <property type="evidence" value="ECO:0007669"/>
    <property type="project" value="InterPro"/>
</dbReference>
<evidence type="ECO:0000256" key="4">
    <source>
        <dbReference type="PROSITE-ProRule" id="PRU00169"/>
    </source>
</evidence>
<keyword evidence="3" id="KW-0804">Transcription</keyword>
<dbReference type="InterPro" id="IPR001789">
    <property type="entry name" value="Sig_transdc_resp-reg_receiver"/>
</dbReference>
<dbReference type="PROSITE" id="PS50110">
    <property type="entry name" value="RESPONSE_REGULATORY"/>
    <property type="match status" value="1"/>
</dbReference>
<dbReference type="RefSeq" id="WP_213125091.1">
    <property type="nucleotide sequence ID" value="NZ_JAGYPG010000002.1"/>
</dbReference>
<evidence type="ECO:0000313" key="8">
    <source>
        <dbReference type="Proteomes" id="UP000681414"/>
    </source>
</evidence>
<feature type="domain" description="Response regulatory" evidence="6">
    <location>
        <begin position="3"/>
        <end position="120"/>
    </location>
</feature>
<gene>
    <name evidence="7" type="ORF">KHA97_12680</name>
</gene>
<organism evidence="7 8">
    <name type="scientific">Lederbergia citri</name>
    <dbReference type="NCBI Taxonomy" id="2833580"/>
    <lineage>
        <taxon>Bacteria</taxon>
        <taxon>Bacillati</taxon>
        <taxon>Bacillota</taxon>
        <taxon>Bacilli</taxon>
        <taxon>Bacillales</taxon>
        <taxon>Bacillaceae</taxon>
        <taxon>Lederbergia</taxon>
    </lineage>
</organism>
<dbReference type="Gene3D" id="3.40.50.2300">
    <property type="match status" value="1"/>
</dbReference>
<dbReference type="InterPro" id="IPR009057">
    <property type="entry name" value="Homeodomain-like_sf"/>
</dbReference>
<dbReference type="PROSITE" id="PS01124">
    <property type="entry name" value="HTH_ARAC_FAMILY_2"/>
    <property type="match status" value="1"/>
</dbReference>
<keyword evidence="4" id="KW-0597">Phosphoprotein</keyword>
<dbReference type="Pfam" id="PF12833">
    <property type="entry name" value="HTH_18"/>
    <property type="match status" value="1"/>
</dbReference>
<keyword evidence="1" id="KW-0805">Transcription regulation</keyword>
<dbReference type="SMART" id="SM00448">
    <property type="entry name" value="REC"/>
    <property type="match status" value="1"/>
</dbReference>
<evidence type="ECO:0000256" key="1">
    <source>
        <dbReference type="ARBA" id="ARBA00023015"/>
    </source>
</evidence>
<dbReference type="GO" id="GO:0043565">
    <property type="term" value="F:sequence-specific DNA binding"/>
    <property type="evidence" value="ECO:0007669"/>
    <property type="project" value="InterPro"/>
</dbReference>
<dbReference type="InterPro" id="IPR011006">
    <property type="entry name" value="CheY-like_superfamily"/>
</dbReference>
<accession>A0A942TDL9</accession>
<dbReference type="InterPro" id="IPR018060">
    <property type="entry name" value="HTH_AraC"/>
</dbReference>
<dbReference type="CDD" id="cd17536">
    <property type="entry name" value="REC_YesN-like"/>
    <property type="match status" value="1"/>
</dbReference>
<dbReference type="SMART" id="SM00342">
    <property type="entry name" value="HTH_ARAC"/>
    <property type="match status" value="1"/>
</dbReference>
<evidence type="ECO:0000313" key="7">
    <source>
        <dbReference type="EMBL" id="MBS4195915.1"/>
    </source>
</evidence>
<dbReference type="PANTHER" id="PTHR43280">
    <property type="entry name" value="ARAC-FAMILY TRANSCRIPTIONAL REGULATOR"/>
    <property type="match status" value="1"/>
</dbReference>
<dbReference type="PRINTS" id="PR00032">
    <property type="entry name" value="HTHARAC"/>
</dbReference>
<dbReference type="PROSITE" id="PS00041">
    <property type="entry name" value="HTH_ARAC_FAMILY_1"/>
    <property type="match status" value="1"/>
</dbReference>
<keyword evidence="8" id="KW-1185">Reference proteome</keyword>
<dbReference type="EMBL" id="JAGYPG010000002">
    <property type="protein sequence ID" value="MBS4195915.1"/>
    <property type="molecule type" value="Genomic_DNA"/>
</dbReference>
<evidence type="ECO:0000259" key="6">
    <source>
        <dbReference type="PROSITE" id="PS50110"/>
    </source>
</evidence>
<keyword evidence="2" id="KW-0238">DNA-binding</keyword>
<evidence type="ECO:0000259" key="5">
    <source>
        <dbReference type="PROSITE" id="PS01124"/>
    </source>
</evidence>
<name>A0A942TDL9_9BACI</name>
<dbReference type="InterPro" id="IPR018062">
    <property type="entry name" value="HTH_AraC-typ_CS"/>
</dbReference>
<evidence type="ECO:0000256" key="2">
    <source>
        <dbReference type="ARBA" id="ARBA00023125"/>
    </source>
</evidence>
<protein>
    <submittedName>
        <fullName evidence="7">Response regulator</fullName>
    </submittedName>
</protein>
<sequence>MYNVVLVDDDVMVTEFLHAAIPWNDYNFQVVDSFQDGTEALEFLEENTVDLLITDIGMPFMNGIDLLENVSKRKIDSINVIISCHDEFHLAQKALKLGTYDYILKESMEEDMIIKLIKRIKTKLDNEKTTKHQQIKAKQLLQENNMALKSKFMEELLLDNLGPTAEWWEKQEELLDMNFSGERYTAVLCFIDQYHKAIKKYEKETLLYFSIQNILEEIILPMPFHVEEFYLKGKFFLLFSSKKLGQTETENLIEKILFEFYNKLETYLKITLTTLIGEGNQLHEGLVKSIQTLYNHMEQRFYYEHHSFQKFELVSYTEQSIFHGYNETQDYLRQLILKKDQEEAKKYIGEKIKKIKQHQYHPSVVKDWATKLVLDLRLSFKSLGRLEHQEDVSSTNKLIQPVETFKELEMVMNEIVLKMIEYADIIESSPKNEEVFKAQRFVHEHINKKISLTEVANHLHLNASYFSRVFKKETGENFIEFVTRIKMEKAKEMLNNTTKPVEQIAYDLGFDNKSYFFRTFKKQFGVTPCDYKYSGSVLIN</sequence>
<evidence type="ECO:0000256" key="3">
    <source>
        <dbReference type="ARBA" id="ARBA00023163"/>
    </source>
</evidence>
<dbReference type="AlphaFoldDB" id="A0A942TDL9"/>